<protein>
    <submittedName>
        <fullName evidence="2">Sporulation and spore germination protein</fullName>
    </submittedName>
</protein>
<accession>A0A562WMT7</accession>
<dbReference type="InterPro" id="IPR019606">
    <property type="entry name" value="GerMN"/>
</dbReference>
<dbReference type="Proteomes" id="UP000319728">
    <property type="component" value="Unassembled WGS sequence"/>
</dbReference>
<dbReference type="Pfam" id="PF10646">
    <property type="entry name" value="Germane"/>
    <property type="match status" value="1"/>
</dbReference>
<evidence type="ECO:0000259" key="1">
    <source>
        <dbReference type="SMART" id="SM00909"/>
    </source>
</evidence>
<dbReference type="InterPro" id="IPR018910">
    <property type="entry name" value="LpqB_C"/>
</dbReference>
<dbReference type="SUPFAM" id="SSF82171">
    <property type="entry name" value="DPP6 N-terminal domain-like"/>
    <property type="match status" value="1"/>
</dbReference>
<dbReference type="OrthoDB" id="5172668at2"/>
<dbReference type="EMBL" id="VLLP01000001">
    <property type="protein sequence ID" value="TWJ31137.1"/>
    <property type="molecule type" value="Genomic_DNA"/>
</dbReference>
<dbReference type="Pfam" id="PF10647">
    <property type="entry name" value="Gmad1"/>
    <property type="match status" value="1"/>
</dbReference>
<comment type="caution">
    <text evidence="2">The sequence shown here is derived from an EMBL/GenBank/DDBJ whole genome shotgun (WGS) entry which is preliminary data.</text>
</comment>
<proteinExistence type="predicted"/>
<feature type="domain" description="GerMN" evidence="1">
    <location>
        <begin position="230"/>
        <end position="314"/>
    </location>
</feature>
<evidence type="ECO:0000313" key="3">
    <source>
        <dbReference type="Proteomes" id="UP000319728"/>
    </source>
</evidence>
<dbReference type="SMART" id="SM00909">
    <property type="entry name" value="Germane"/>
    <property type="match status" value="1"/>
</dbReference>
<gene>
    <name evidence="2" type="ORF">JD81_04691</name>
</gene>
<dbReference type="AlphaFoldDB" id="A0A562WMT7"/>
<dbReference type="PROSITE" id="PS51257">
    <property type="entry name" value="PROKAR_LIPOPROTEIN"/>
    <property type="match status" value="1"/>
</dbReference>
<sequence length="611" mass="64634">MNRRLVAALLAGVLLAAAGLGGCGIPQFSEVRVDGPGPVGEAGSVNGRPSEPPPRGASGSDSAAFIRNFLAAPAGEANRAYERVLQFIAPEDRDRLQEKQGSDFAVNVVRLLDDPVTTVNPQGTTGEEATFSVRVAVQQVGLLRANGTLAPPVATETEYQFNLRAAAPAGSDDDDAGYYVVDPPSTLLLSDQALQMFYRPSTIYFWNSNQTRLVPDQRYLPLAVPKERRVTEVVGWLTDGPSEWLAPTVTRLPDGAQLINNATETDGRWEIDIAMSGEDGAKFDRLVTQLAWSLPDLDGPLELKVRNQTRRKVESAAQHRLANPVYLVRQDPQRFCVYEGVVRPLAFLGEISGTDPVAQADNRNVVSAGLSRVGDRILAALVVADGRRQRLAVGSGAAPVRVAARSAATYGSIGRPVWLKTPDTRGAHGLVVADGRLHRFDSAAHLTPVPLIVPGPVTAVAAALDGHRIALVVGGRLYVAAVSVDGGGVTVGPTRQVPTSLTALTAVDWAGESRLVLAGTQGQPAVYEVSVDGAGAEVALRTDLGAKVTHLASYPDNPVVPFARSPVMYEANRVTWAGPPLVQVLREQVQGVGPAGAEAPPGSPTAPFFLY</sequence>
<name>A0A562WMT7_9ACTN</name>
<dbReference type="RefSeq" id="WP_145819731.1">
    <property type="nucleotide sequence ID" value="NZ_AP023438.1"/>
</dbReference>
<organism evidence="2 3">
    <name type="scientific">Micromonospora sagamiensis</name>
    <dbReference type="NCBI Taxonomy" id="47875"/>
    <lineage>
        <taxon>Bacteria</taxon>
        <taxon>Bacillati</taxon>
        <taxon>Actinomycetota</taxon>
        <taxon>Actinomycetes</taxon>
        <taxon>Micromonosporales</taxon>
        <taxon>Micromonosporaceae</taxon>
        <taxon>Micromonospora</taxon>
    </lineage>
</organism>
<reference evidence="2 3" key="1">
    <citation type="submission" date="2019-07" db="EMBL/GenBank/DDBJ databases">
        <title>R&amp;d 2014.</title>
        <authorList>
            <person name="Klenk H.-P."/>
        </authorList>
    </citation>
    <scope>NUCLEOTIDE SEQUENCE [LARGE SCALE GENOMIC DNA]</scope>
    <source>
        <strain evidence="2 3">DSM 43912</strain>
    </source>
</reference>
<keyword evidence="3" id="KW-1185">Reference proteome</keyword>
<evidence type="ECO:0000313" key="2">
    <source>
        <dbReference type="EMBL" id="TWJ31137.1"/>
    </source>
</evidence>